<dbReference type="GeneID" id="29062099"/>
<name>A0A1B2IEA0_9CAUD</name>
<sequence>MAIGSPAGAIVKPGFKIVPYFGRGFFILFTPRKTPMKVEVHATKNGIEVVCPTSRKNVFVAIDSGWTSWYKELQSELNCAKTHHAVFMLPERTQLRVMVYIAKDRIPRVSTTLLANAVGMFLAEHGDENTRLTIIE</sequence>
<proteinExistence type="predicted"/>
<gene>
    <name evidence="1" type="ORF">KWAN_255</name>
</gene>
<dbReference type="KEGG" id="vg:29062099"/>
<evidence type="ECO:0000313" key="1">
    <source>
        <dbReference type="EMBL" id="ANZ49607.1"/>
    </source>
</evidence>
<protein>
    <submittedName>
        <fullName evidence="1">Uncharacterized protein</fullName>
    </submittedName>
</protein>
<dbReference type="RefSeq" id="YP_009278860.1">
    <property type="nucleotide sequence ID" value="NC_031010.1"/>
</dbReference>
<evidence type="ECO:0000313" key="2">
    <source>
        <dbReference type="Proteomes" id="UP000202923"/>
    </source>
</evidence>
<organism evidence="1 2">
    <name type="scientific">Erwinia phage vB_EamM_Kwan</name>
    <dbReference type="NCBI Taxonomy" id="1883374"/>
    <lineage>
        <taxon>Viruses</taxon>
        <taxon>Duplodnaviria</taxon>
        <taxon>Heunggongvirae</taxon>
        <taxon>Uroviricota</taxon>
        <taxon>Caudoviricetes</taxon>
        <taxon>Chimalliviridae</taxon>
        <taxon>Wellingtonvirus</taxon>
        <taxon>Wellingtonvirus wellington</taxon>
    </lineage>
</organism>
<accession>A0A1B2IEA0</accession>
<dbReference type="Proteomes" id="UP000202923">
    <property type="component" value="Genome"/>
</dbReference>
<reference evidence="1 2" key="1">
    <citation type="submission" date="2016-06" db="EMBL/GenBank/DDBJ databases">
        <authorList>
            <person name="Kjaerup R.B."/>
            <person name="Dalgaard T.S."/>
            <person name="Juul-Madsen H.R."/>
        </authorList>
    </citation>
    <scope>NUCLEOTIDE SEQUENCE [LARGE SCALE GENOMIC DNA]</scope>
</reference>
<dbReference type="EMBL" id="KX397369">
    <property type="protein sequence ID" value="ANZ49607.1"/>
    <property type="molecule type" value="Genomic_DNA"/>
</dbReference>